<feature type="transmembrane region" description="Helical" evidence="1">
    <location>
        <begin position="206"/>
        <end position="225"/>
    </location>
</feature>
<comment type="caution">
    <text evidence="3">The sequence shown here is derived from an EMBL/GenBank/DDBJ whole genome shotgun (WGS) entry which is preliminary data.</text>
</comment>
<gene>
    <name evidence="3" type="ORF">HPT30_10960</name>
</gene>
<accession>A0A850EIH8</accession>
<proteinExistence type="predicted"/>
<dbReference type="RefSeq" id="WP_175371423.1">
    <property type="nucleotide sequence ID" value="NZ_JABWCS010000204.1"/>
</dbReference>
<keyword evidence="1" id="KW-0812">Transmembrane</keyword>
<organism evidence="3 4">
    <name type="scientific">Paenibacillus agri</name>
    <dbReference type="NCBI Taxonomy" id="2744309"/>
    <lineage>
        <taxon>Bacteria</taxon>
        <taxon>Bacillati</taxon>
        <taxon>Bacillota</taxon>
        <taxon>Bacilli</taxon>
        <taxon>Bacillales</taxon>
        <taxon>Paenibacillaceae</taxon>
        <taxon>Paenibacillus</taxon>
    </lineage>
</organism>
<keyword evidence="1" id="KW-0472">Membrane</keyword>
<keyword evidence="1" id="KW-1133">Transmembrane helix</keyword>
<evidence type="ECO:0000313" key="4">
    <source>
        <dbReference type="Proteomes" id="UP000564806"/>
    </source>
</evidence>
<sequence>MKKRTAMIVGMILMLVLLSGCAKGTAHVTVHKNGSVDLAVHVKLDSRTESLISGKAEQMLTDKLAESGIELHKVQDGKDVDYQFMKSYSSIEELKAQPSGSMNIVDAKVITDPKWLYTKYDLEVQPTLSAYSEQIIDSLGMLNIPKSFVRMFMESFAFDFQLTLPVNVYGPNNATSQDGRTLTWHMSLGNPEPLKLVVYAPNIKNIVITLVAVIVILVLLITLWFRRKRGRDTRKLA</sequence>
<dbReference type="Proteomes" id="UP000564806">
    <property type="component" value="Unassembled WGS sequence"/>
</dbReference>
<evidence type="ECO:0000256" key="1">
    <source>
        <dbReference type="SAM" id="Phobius"/>
    </source>
</evidence>
<protein>
    <recommendedName>
        <fullName evidence="5">DUF3153 domain-containing protein</fullName>
    </recommendedName>
</protein>
<feature type="chain" id="PRO_5039718213" description="DUF3153 domain-containing protein" evidence="2">
    <location>
        <begin position="23"/>
        <end position="237"/>
    </location>
</feature>
<evidence type="ECO:0000256" key="2">
    <source>
        <dbReference type="SAM" id="SignalP"/>
    </source>
</evidence>
<name>A0A850EIH8_9BACL</name>
<dbReference type="AlphaFoldDB" id="A0A850EIH8"/>
<evidence type="ECO:0008006" key="5">
    <source>
        <dbReference type="Google" id="ProtNLM"/>
    </source>
</evidence>
<dbReference type="PROSITE" id="PS51257">
    <property type="entry name" value="PROKAR_LIPOPROTEIN"/>
    <property type="match status" value="1"/>
</dbReference>
<reference evidence="3" key="1">
    <citation type="submission" date="2020-06" db="EMBL/GenBank/DDBJ databases">
        <title>Paenibacillus sp. nov., isolated from soil.</title>
        <authorList>
            <person name="Seo Y.L."/>
        </authorList>
    </citation>
    <scope>NUCLEOTIDE SEQUENCE [LARGE SCALE GENOMIC DNA]</scope>
    <source>
        <strain evidence="3">JW14</strain>
    </source>
</reference>
<evidence type="ECO:0000313" key="3">
    <source>
        <dbReference type="EMBL" id="NUU60865.1"/>
    </source>
</evidence>
<keyword evidence="2" id="KW-0732">Signal</keyword>
<keyword evidence="4" id="KW-1185">Reference proteome</keyword>
<dbReference type="EMBL" id="JABWCS010000204">
    <property type="protein sequence ID" value="NUU60865.1"/>
    <property type="molecule type" value="Genomic_DNA"/>
</dbReference>
<feature type="signal peptide" evidence="2">
    <location>
        <begin position="1"/>
        <end position="22"/>
    </location>
</feature>